<name>A0AAP2ZCC3_9EURY</name>
<evidence type="ECO:0000313" key="3">
    <source>
        <dbReference type="Proteomes" id="UP001321047"/>
    </source>
</evidence>
<evidence type="ECO:0000259" key="1">
    <source>
        <dbReference type="Pfam" id="PF18545"/>
    </source>
</evidence>
<dbReference type="Pfam" id="PF18545">
    <property type="entry name" value="HalOD1"/>
    <property type="match status" value="1"/>
</dbReference>
<comment type="caution">
    <text evidence="2">The sequence shown here is derived from an EMBL/GenBank/DDBJ whole genome shotgun (WGS) entry which is preliminary data.</text>
</comment>
<dbReference type="AlphaFoldDB" id="A0AAP2ZCC3"/>
<proteinExistence type="predicted"/>
<dbReference type="InterPro" id="IPR040624">
    <property type="entry name" value="HalOD1"/>
</dbReference>
<dbReference type="EMBL" id="JAOPJZ010000049">
    <property type="protein sequence ID" value="MCU4754503.1"/>
    <property type="molecule type" value="Genomic_DNA"/>
</dbReference>
<reference evidence="2 3" key="1">
    <citation type="submission" date="2022-09" db="EMBL/GenBank/DDBJ databases">
        <title>Enrichment on poylsaccharides allowed isolation of novel metabolic and taxonomic groups of Haloarchaea.</title>
        <authorList>
            <person name="Sorokin D.Y."/>
            <person name="Elcheninov A.G."/>
            <person name="Khizhniak T.V."/>
            <person name="Kolganova T.V."/>
            <person name="Kublanov I.V."/>
        </authorList>
    </citation>
    <scope>NUCLEOTIDE SEQUENCE [LARGE SCALE GENOMIC DNA]</scope>
    <source>
        <strain evidence="2 3">AArc-curdl1</strain>
    </source>
</reference>
<accession>A0AAP2ZCC3</accession>
<protein>
    <recommendedName>
        <fullName evidence="1">Halobacterial output domain-containing protein</fullName>
    </recommendedName>
</protein>
<dbReference type="RefSeq" id="WP_342810801.1">
    <property type="nucleotide sequence ID" value="NZ_JAOPJZ010000049.1"/>
</dbReference>
<keyword evidence="3" id="KW-1185">Reference proteome</keyword>
<sequence length="83" mass="8965">MGTEVQYKPGADASPTTVIVETVADLTNQEAQNLPALYDSVDPDAVDQLFKHKGAQQLKLEFQYDGFQVTVDSSGSICLEETG</sequence>
<dbReference type="Proteomes" id="UP001321047">
    <property type="component" value="Unassembled WGS sequence"/>
</dbReference>
<feature type="domain" description="Halobacterial output" evidence="1">
    <location>
        <begin position="12"/>
        <end position="78"/>
    </location>
</feature>
<organism evidence="2 3">
    <name type="scientific">Natronosalvus hydrolyticus</name>
    <dbReference type="NCBI Taxonomy" id="2979988"/>
    <lineage>
        <taxon>Archaea</taxon>
        <taxon>Methanobacteriati</taxon>
        <taxon>Methanobacteriota</taxon>
        <taxon>Stenosarchaea group</taxon>
        <taxon>Halobacteria</taxon>
        <taxon>Halobacteriales</taxon>
        <taxon>Natrialbaceae</taxon>
        <taxon>Natronosalvus</taxon>
    </lineage>
</organism>
<evidence type="ECO:0000313" key="2">
    <source>
        <dbReference type="EMBL" id="MCU4754503.1"/>
    </source>
</evidence>
<gene>
    <name evidence="2" type="ORF">OB919_21460</name>
</gene>